<accession>A0AB39VL16</accession>
<protein>
    <submittedName>
        <fullName evidence="1">Uncharacterized protein</fullName>
    </submittedName>
</protein>
<sequence>MKSIDGNLITVDAWANSSSTTTTPTDGVGLTVDPFAKGWAGNFNLLIPDGTDYVTGTCVEFGVQNNGIEHPTALNALDIVALDAAYNGTSAVYAHGAGRATWIYGINSAGNEVNFVSNALTVTPFAGFAELSDANVGLRFGANNAFAGIVFAKNNNVTDISPSNLTRVINQKGIDVKKPELILQISESLQMPTLCPLGYVNSAGITITLPPLSDLPIAGYKYTFRLFKSGKYTFKAYNSETTVGGGSTYSVKTYLSNQTIEFQFDGTYWQVFGPYGDKQYDTIITLTASGNSPLAANVVYLNAAGLTATLPSFTTLPAAGYKQTFRLIQAGTFIFSPNNNDVSINAQTSLSVTTTESYKTVEIQSDGTQWLAFGPY</sequence>
<reference evidence="1" key="1">
    <citation type="submission" date="2024-07" db="EMBL/GenBank/DDBJ databases">
        <authorList>
            <person name="Biller S.J."/>
        </authorList>
    </citation>
    <scope>NUCLEOTIDE SEQUENCE</scope>
    <source>
        <strain evidence="1">WC2420</strain>
    </source>
</reference>
<organism evidence="1">
    <name type="scientific">Rouxiella sp. WC2420</name>
    <dbReference type="NCBI Taxonomy" id="3234145"/>
    <lineage>
        <taxon>Bacteria</taxon>
        <taxon>Pseudomonadati</taxon>
        <taxon>Pseudomonadota</taxon>
        <taxon>Gammaproteobacteria</taxon>
        <taxon>Enterobacterales</taxon>
        <taxon>Yersiniaceae</taxon>
        <taxon>Rouxiella</taxon>
    </lineage>
</organism>
<dbReference type="EMBL" id="CP165628">
    <property type="protein sequence ID" value="XDU70849.1"/>
    <property type="molecule type" value="Genomic_DNA"/>
</dbReference>
<dbReference type="RefSeq" id="WP_369788293.1">
    <property type="nucleotide sequence ID" value="NZ_CP165628.1"/>
</dbReference>
<name>A0AB39VL16_9GAMM</name>
<evidence type="ECO:0000313" key="1">
    <source>
        <dbReference type="EMBL" id="XDU70849.1"/>
    </source>
</evidence>
<proteinExistence type="predicted"/>
<gene>
    <name evidence="1" type="ORF">AB3G37_14860</name>
</gene>
<dbReference type="AlphaFoldDB" id="A0AB39VL16"/>